<organism evidence="5 6">
    <name type="scientific">Parabacteroides merdae</name>
    <dbReference type="NCBI Taxonomy" id="46503"/>
    <lineage>
        <taxon>Bacteria</taxon>
        <taxon>Pseudomonadati</taxon>
        <taxon>Bacteroidota</taxon>
        <taxon>Bacteroidia</taxon>
        <taxon>Bacteroidales</taxon>
        <taxon>Tannerellaceae</taxon>
        <taxon>Parabacteroides</taxon>
    </lineage>
</organism>
<evidence type="ECO:0000313" key="7">
    <source>
        <dbReference type="Proteomes" id="UP000285173"/>
    </source>
</evidence>
<evidence type="ECO:0000313" key="5">
    <source>
        <dbReference type="EMBL" id="RHH74571.1"/>
    </source>
</evidence>
<protein>
    <submittedName>
        <fullName evidence="5">Flavodoxin family protein</fullName>
    </submittedName>
</protein>
<dbReference type="InterPro" id="IPR005025">
    <property type="entry name" value="FMN_Rdtase-like_dom"/>
</dbReference>
<dbReference type="EMBL" id="QSEF01000015">
    <property type="protein sequence ID" value="RGZ47065.1"/>
    <property type="molecule type" value="Genomic_DNA"/>
</dbReference>
<evidence type="ECO:0000313" key="6">
    <source>
        <dbReference type="Proteomes" id="UP000283732"/>
    </source>
</evidence>
<dbReference type="EMBL" id="QRKC01000012">
    <property type="protein sequence ID" value="RHH74571.1"/>
    <property type="molecule type" value="Genomic_DNA"/>
</dbReference>
<accession>A0A3R6L6P7</accession>
<dbReference type="SUPFAM" id="SSF52218">
    <property type="entry name" value="Flavoproteins"/>
    <property type="match status" value="1"/>
</dbReference>
<dbReference type="AlphaFoldDB" id="A0A3R6L6P7"/>
<feature type="domain" description="NADPH-dependent FMN reductase-like" evidence="3">
    <location>
        <begin position="1"/>
        <end position="154"/>
    </location>
</feature>
<reference evidence="6 7" key="1">
    <citation type="submission" date="2018-08" db="EMBL/GenBank/DDBJ databases">
        <title>A genome reference for cultivated species of the human gut microbiota.</title>
        <authorList>
            <person name="Zou Y."/>
            <person name="Xue W."/>
            <person name="Luo G."/>
        </authorList>
    </citation>
    <scope>NUCLEOTIDE SEQUENCE [LARGE SCALE GENOMIC DNA]</scope>
    <source>
        <strain evidence="5 6">AM16-50</strain>
        <strain evidence="4 7">AM50-15</strain>
    </source>
</reference>
<dbReference type="Pfam" id="PF03358">
    <property type="entry name" value="FMN_red"/>
    <property type="match status" value="1"/>
</dbReference>
<dbReference type="Proteomes" id="UP000285173">
    <property type="component" value="Unassembled WGS sequence"/>
</dbReference>
<sequence>MKVVVLTGSPRRNGNTNHLAGQFIKGAEEAGHEVYRFDCAQRKVSPCIACNRCGMNGVCVFQDDFEELRPYLAAADVVVFSTPMYYFGFSSQLKAVIDRFYALNGQIKGHVKQAVLLMAYANTAPEEAEPMLSHYHTLLRYLGWKDLGTVVAAGMWPAGAVNDTKYSRMAYDLGRKL</sequence>
<name>A0A3R6L6P7_9BACT</name>
<keyword evidence="2" id="KW-0288">FMN</keyword>
<keyword evidence="1" id="KW-0285">Flavoprotein</keyword>
<gene>
    <name evidence="5" type="ORF">DW191_17730</name>
    <name evidence="4" type="ORF">DW986_11615</name>
</gene>
<dbReference type="InterPro" id="IPR029039">
    <property type="entry name" value="Flavoprotein-like_sf"/>
</dbReference>
<dbReference type="InterPro" id="IPR051796">
    <property type="entry name" value="ISF_SsuE-like"/>
</dbReference>
<dbReference type="Proteomes" id="UP000283732">
    <property type="component" value="Unassembled WGS sequence"/>
</dbReference>
<dbReference type="PANTHER" id="PTHR43278:SF2">
    <property type="entry name" value="IRON-SULFUR FLAVOPROTEIN"/>
    <property type="match status" value="1"/>
</dbReference>
<dbReference type="PANTHER" id="PTHR43278">
    <property type="entry name" value="NAD(P)H-DEPENDENT FMN-CONTAINING OXIDOREDUCTASE YWQN-RELATED"/>
    <property type="match status" value="1"/>
</dbReference>
<proteinExistence type="predicted"/>
<evidence type="ECO:0000256" key="1">
    <source>
        <dbReference type="ARBA" id="ARBA00022630"/>
    </source>
</evidence>
<evidence type="ECO:0000259" key="3">
    <source>
        <dbReference type="Pfam" id="PF03358"/>
    </source>
</evidence>
<dbReference type="Gene3D" id="3.40.50.360">
    <property type="match status" value="1"/>
</dbReference>
<dbReference type="GO" id="GO:0016491">
    <property type="term" value="F:oxidoreductase activity"/>
    <property type="evidence" value="ECO:0007669"/>
    <property type="project" value="InterPro"/>
</dbReference>
<comment type="caution">
    <text evidence="5">The sequence shown here is derived from an EMBL/GenBank/DDBJ whole genome shotgun (WGS) entry which is preliminary data.</text>
</comment>
<evidence type="ECO:0000256" key="2">
    <source>
        <dbReference type="ARBA" id="ARBA00022643"/>
    </source>
</evidence>
<evidence type="ECO:0000313" key="4">
    <source>
        <dbReference type="EMBL" id="RGZ47065.1"/>
    </source>
</evidence>